<accession>A0A097EXF6</accession>
<organism evidence="1 2">
    <name type="scientific">Escherichia phage 121Q</name>
    <dbReference type="NCBI Taxonomy" id="1555202"/>
    <lineage>
        <taxon>Viruses</taxon>
        <taxon>Duplodnaviria</taxon>
        <taxon>Heunggongvirae</taxon>
        <taxon>Uroviricota</taxon>
        <taxon>Caudoviricetes</taxon>
        <taxon>Asteriusvirus</taxon>
        <taxon>Asteriusvirus av121Q</taxon>
    </lineage>
</organism>
<keyword evidence="1" id="KW-0808">Transferase</keyword>
<keyword evidence="2" id="KW-1185">Reference proteome</keyword>
<dbReference type="GeneID" id="22111245"/>
<dbReference type="KEGG" id="vg:22111245"/>
<evidence type="ECO:0000313" key="2">
    <source>
        <dbReference type="Proteomes" id="UP000029889"/>
    </source>
</evidence>
<keyword evidence="1" id="KW-0418">Kinase</keyword>
<dbReference type="RefSeq" id="YP_009101792.1">
    <property type="nucleotide sequence ID" value="NC_025447.1"/>
</dbReference>
<evidence type="ECO:0000313" key="1">
    <source>
        <dbReference type="EMBL" id="AIT14095.1"/>
    </source>
</evidence>
<dbReference type="EMBL" id="KM507819">
    <property type="protein sequence ID" value="AIT14095.1"/>
    <property type="molecule type" value="Genomic_DNA"/>
</dbReference>
<gene>
    <name evidence="1" type="primary">205</name>
    <name evidence="1" type="ORF">PBI_121Q_205</name>
</gene>
<protein>
    <submittedName>
        <fullName evidence="1">Protein kinase</fullName>
    </submittedName>
</protein>
<reference evidence="1 2" key="1">
    <citation type="submission" date="2014-09" db="EMBL/GenBank/DDBJ databases">
        <authorList>
            <person name="Lapin J.S."/>
            <person name="Pope W.H."/>
            <person name="Hua J."/>
            <person name="Ford M.E."/>
            <person name="Conway J.F."/>
            <person name="Hatfull G.F."/>
            <person name="Hendrix R.W."/>
        </authorList>
    </citation>
    <scope>NUCLEOTIDE SEQUENCE [LARGE SCALE GENOMIC DNA]</scope>
</reference>
<dbReference type="Proteomes" id="UP000029889">
    <property type="component" value="Segment"/>
</dbReference>
<sequence>MMLILTTEDKVMTKQEIFKTLIDILRPSKTRCAMEFDIPYAERVIFPQVKAAGLTLLGMGMYSVVVEHKNYPGRAFKVTTSRWDGFRAYAKYCIENAGTKFLPVIYSANEQGNFGWYEMDKYYPIIKQKNNYDDFVSTKIGDLYSYAHAGQYATSVNDMRGNSEEIAIATVAANIMKEFHGRFVPDIHSSNVMMDKDGNVFITDPLSCDVRREIPITEEDPVFY</sequence>
<proteinExistence type="predicted"/>
<dbReference type="GO" id="GO:0016301">
    <property type="term" value="F:kinase activity"/>
    <property type="evidence" value="ECO:0007669"/>
    <property type="project" value="UniProtKB-KW"/>
</dbReference>
<name>A0A097EXF6_9CAUD</name>